<evidence type="ECO:0000313" key="3">
    <source>
        <dbReference type="Proteomes" id="UP000599074"/>
    </source>
</evidence>
<keyword evidence="1" id="KW-0812">Transmembrane</keyword>
<dbReference type="AlphaFoldDB" id="A0A8J3TDD8"/>
<keyword evidence="1" id="KW-1133">Transmembrane helix</keyword>
<keyword evidence="1" id="KW-0472">Membrane</keyword>
<gene>
    <name evidence="2" type="ORF">Pme01_34040</name>
</gene>
<dbReference type="EMBL" id="BOON01000031">
    <property type="protein sequence ID" value="GII23807.1"/>
    <property type="molecule type" value="Genomic_DNA"/>
</dbReference>
<reference evidence="2" key="1">
    <citation type="submission" date="2021-01" db="EMBL/GenBank/DDBJ databases">
        <title>Whole genome shotgun sequence of Planosporangium mesophilum NBRC 109066.</title>
        <authorList>
            <person name="Komaki H."/>
            <person name="Tamura T."/>
        </authorList>
    </citation>
    <scope>NUCLEOTIDE SEQUENCE</scope>
    <source>
        <strain evidence="2">NBRC 109066</strain>
    </source>
</reference>
<dbReference type="RefSeq" id="WP_168114189.1">
    <property type="nucleotide sequence ID" value="NZ_BOON01000031.1"/>
</dbReference>
<comment type="caution">
    <text evidence="2">The sequence shown here is derived from an EMBL/GenBank/DDBJ whole genome shotgun (WGS) entry which is preliminary data.</text>
</comment>
<evidence type="ECO:0000313" key="2">
    <source>
        <dbReference type="EMBL" id="GII23807.1"/>
    </source>
</evidence>
<feature type="transmembrane region" description="Helical" evidence="1">
    <location>
        <begin position="106"/>
        <end position="124"/>
    </location>
</feature>
<proteinExistence type="predicted"/>
<sequence length="159" mass="17866">MAANVDAWVPYFQNLTAVAAALLAIAFLTFQFRSDIWRTHPLKQTVAITTLGELAAPMFLGILFLMPGHPWVLGGRLVGVGGYLIMAWHVAVFIRYRRLADRFDKWQLCGVAITVVTFSFLLWWDSLDVKAYTAAWMIFSGFSEAWVFLVPHKPAVDAS</sequence>
<evidence type="ECO:0000256" key="1">
    <source>
        <dbReference type="SAM" id="Phobius"/>
    </source>
</evidence>
<feature type="transmembrane region" description="Helical" evidence="1">
    <location>
        <begin position="130"/>
        <end position="150"/>
    </location>
</feature>
<organism evidence="2 3">
    <name type="scientific">Planosporangium mesophilum</name>
    <dbReference type="NCBI Taxonomy" id="689768"/>
    <lineage>
        <taxon>Bacteria</taxon>
        <taxon>Bacillati</taxon>
        <taxon>Actinomycetota</taxon>
        <taxon>Actinomycetes</taxon>
        <taxon>Micromonosporales</taxon>
        <taxon>Micromonosporaceae</taxon>
        <taxon>Planosporangium</taxon>
    </lineage>
</organism>
<feature type="transmembrane region" description="Helical" evidence="1">
    <location>
        <begin position="12"/>
        <end position="32"/>
    </location>
</feature>
<accession>A0A8J3TDD8</accession>
<feature type="transmembrane region" description="Helical" evidence="1">
    <location>
        <begin position="71"/>
        <end position="94"/>
    </location>
</feature>
<dbReference type="Proteomes" id="UP000599074">
    <property type="component" value="Unassembled WGS sequence"/>
</dbReference>
<keyword evidence="3" id="KW-1185">Reference proteome</keyword>
<protein>
    <submittedName>
        <fullName evidence="2">Uncharacterized protein</fullName>
    </submittedName>
</protein>
<name>A0A8J3TDD8_9ACTN</name>
<feature type="transmembrane region" description="Helical" evidence="1">
    <location>
        <begin position="44"/>
        <end position="65"/>
    </location>
</feature>